<evidence type="ECO:0000313" key="3">
    <source>
        <dbReference type="Proteomes" id="UP001611075"/>
    </source>
</evidence>
<reference evidence="2 3" key="1">
    <citation type="submission" date="2024-10" db="EMBL/GenBank/DDBJ databases">
        <title>The Natural Products Discovery Center: Release of the First 8490 Sequenced Strains for Exploring Actinobacteria Biosynthetic Diversity.</title>
        <authorList>
            <person name="Kalkreuter E."/>
            <person name="Kautsar S.A."/>
            <person name="Yang D."/>
            <person name="Bader C.D."/>
            <person name="Teijaro C.N."/>
            <person name="Fluegel L."/>
            <person name="Davis C.M."/>
            <person name="Simpson J.R."/>
            <person name="Lauterbach L."/>
            <person name="Steele A.D."/>
            <person name="Gui C."/>
            <person name="Meng S."/>
            <person name="Li G."/>
            <person name="Viehrig K."/>
            <person name="Ye F."/>
            <person name="Su P."/>
            <person name="Kiefer A.F."/>
            <person name="Nichols A."/>
            <person name="Cepeda A.J."/>
            <person name="Yan W."/>
            <person name="Fan B."/>
            <person name="Jiang Y."/>
            <person name="Adhikari A."/>
            <person name="Zheng C.-J."/>
            <person name="Schuster L."/>
            <person name="Cowan T.M."/>
            <person name="Smanski M.J."/>
            <person name="Chevrette M.G."/>
            <person name="De Carvalho L.P.S."/>
            <person name="Shen B."/>
        </authorList>
    </citation>
    <scope>NUCLEOTIDE SEQUENCE [LARGE SCALE GENOMIC DNA]</scope>
    <source>
        <strain evidence="2 3">NPDC021253</strain>
    </source>
</reference>
<feature type="transmembrane region" description="Helical" evidence="1">
    <location>
        <begin position="44"/>
        <end position="63"/>
    </location>
</feature>
<dbReference type="RefSeq" id="WP_396682807.1">
    <property type="nucleotide sequence ID" value="NZ_JBIRPU010000018.1"/>
</dbReference>
<evidence type="ECO:0008006" key="4">
    <source>
        <dbReference type="Google" id="ProtNLM"/>
    </source>
</evidence>
<keyword evidence="1" id="KW-0812">Transmembrane</keyword>
<accession>A0ABW7SRL6</accession>
<keyword evidence="1" id="KW-1133">Transmembrane helix</keyword>
<organism evidence="2 3">
    <name type="scientific">Micromonospora rubida</name>
    <dbReference type="NCBI Taxonomy" id="2697657"/>
    <lineage>
        <taxon>Bacteria</taxon>
        <taxon>Bacillati</taxon>
        <taxon>Actinomycetota</taxon>
        <taxon>Actinomycetes</taxon>
        <taxon>Micromonosporales</taxon>
        <taxon>Micromonosporaceae</taxon>
        <taxon>Micromonospora</taxon>
    </lineage>
</organism>
<keyword evidence="3" id="KW-1185">Reference proteome</keyword>
<feature type="transmembrane region" description="Helical" evidence="1">
    <location>
        <begin position="111"/>
        <end position="130"/>
    </location>
</feature>
<dbReference type="Proteomes" id="UP001611075">
    <property type="component" value="Unassembled WGS sequence"/>
</dbReference>
<protein>
    <recommendedName>
        <fullName evidence="4">PH domain-containing protein</fullName>
    </recommendedName>
</protein>
<comment type="caution">
    <text evidence="2">The sequence shown here is derived from an EMBL/GenBank/DDBJ whole genome shotgun (WGS) entry which is preliminary data.</text>
</comment>
<evidence type="ECO:0000256" key="1">
    <source>
        <dbReference type="SAM" id="Phobius"/>
    </source>
</evidence>
<keyword evidence="1" id="KW-0472">Membrane</keyword>
<proteinExistence type="predicted"/>
<name>A0ABW7SRL6_9ACTN</name>
<dbReference type="EMBL" id="JBIRPU010000018">
    <property type="protein sequence ID" value="MFI0795519.1"/>
    <property type="molecule type" value="Genomic_DNA"/>
</dbReference>
<evidence type="ECO:0000313" key="2">
    <source>
        <dbReference type="EMBL" id="MFI0795519.1"/>
    </source>
</evidence>
<feature type="transmembrane region" description="Helical" evidence="1">
    <location>
        <begin position="84"/>
        <end position="105"/>
    </location>
</feature>
<sequence length="250" mass="27853">MPAMIDAFVVRRRRPILVIVLVATAALVLALLLQEASPKAVDLFAVVAGSAAVLLVLSMLSWGRSRPAVLVVQRRAFRAPQSATDVYFAAAYVVLLCLPIAMLSSSSVQDLAWRLVSCLVWAYLAALRVVDAWRGTHLHLRSEGIEERTAQSSLFVPWDALRVGHPQRPSLRAHQLTLSYSHPHRVGRRGLGSWKRLRIDTVHPWFIADVMRHYAEHAEHRAAIGTPDEYRRLLGRLADGTVPPYPDDNP</sequence>
<gene>
    <name evidence="2" type="ORF">ACH4OY_22995</name>
</gene>